<proteinExistence type="predicted"/>
<sequence>MLLRKANTVRSAMKCLFVPDGCSNPFIYRNHTFFNDLL</sequence>
<protein>
    <submittedName>
        <fullName evidence="1">Uncharacterized protein</fullName>
    </submittedName>
</protein>
<dbReference type="AlphaFoldDB" id="A0A0E9SE59"/>
<dbReference type="EMBL" id="GBXM01068908">
    <property type="protein sequence ID" value="JAH39669.1"/>
    <property type="molecule type" value="Transcribed_RNA"/>
</dbReference>
<accession>A0A0E9SE59</accession>
<organism evidence="1">
    <name type="scientific">Anguilla anguilla</name>
    <name type="common">European freshwater eel</name>
    <name type="synonym">Muraena anguilla</name>
    <dbReference type="NCBI Taxonomy" id="7936"/>
    <lineage>
        <taxon>Eukaryota</taxon>
        <taxon>Metazoa</taxon>
        <taxon>Chordata</taxon>
        <taxon>Craniata</taxon>
        <taxon>Vertebrata</taxon>
        <taxon>Euteleostomi</taxon>
        <taxon>Actinopterygii</taxon>
        <taxon>Neopterygii</taxon>
        <taxon>Teleostei</taxon>
        <taxon>Anguilliformes</taxon>
        <taxon>Anguillidae</taxon>
        <taxon>Anguilla</taxon>
    </lineage>
</organism>
<reference evidence="1" key="2">
    <citation type="journal article" date="2015" name="Fish Shellfish Immunol.">
        <title>Early steps in the European eel (Anguilla anguilla)-Vibrio vulnificus interaction in the gills: Role of the RtxA13 toxin.</title>
        <authorList>
            <person name="Callol A."/>
            <person name="Pajuelo D."/>
            <person name="Ebbesson L."/>
            <person name="Teles M."/>
            <person name="MacKenzie S."/>
            <person name="Amaro C."/>
        </authorList>
    </citation>
    <scope>NUCLEOTIDE SEQUENCE</scope>
</reference>
<name>A0A0E9SE59_ANGAN</name>
<evidence type="ECO:0000313" key="1">
    <source>
        <dbReference type="EMBL" id="JAH39669.1"/>
    </source>
</evidence>
<reference evidence="1" key="1">
    <citation type="submission" date="2014-11" db="EMBL/GenBank/DDBJ databases">
        <authorList>
            <person name="Amaro Gonzalez C."/>
        </authorList>
    </citation>
    <scope>NUCLEOTIDE SEQUENCE</scope>
</reference>